<sequence>MGRQAPGWRPVRRKLCFVVNPLAGIGGPLALKGSDGEAGIAALKRGAQLVSPGKAVRFLSRLRFLGLSERLEIITAGGLMGEEEAREAGVKARTVYQPGDWPTSRRDTVETVKRCLREGAEIVVFTGGDGTARDVLDALGDAVERVPVLGVPAGVKMYSSVYAENPEAAADVLRDWLARRSLCDAEVLDIDEDAFRRGELRTRLYGIAKTPCSPRMVGASKQPSQSTPEEEENKRAIARYLAESMEPCTLYILGPGSTVKALADEIGVEKTLLGVDVVHNQRLLARDVDEEALYRLVEKHIEKGGRVKLIVTPIGGQGYILGRGNQQISPRILRLVGKDGLIVVATRGKMQRLRKLRVDTGDPEVDAALRGYVRVVIDYGEELVARVE</sequence>
<protein>
    <recommendedName>
        <fullName evidence="3">ATP-NAD kinase</fullName>
    </recommendedName>
</protein>
<dbReference type="PANTHER" id="PTHR40697">
    <property type="entry name" value="ACETOIN CATABOLISM PROTEIN X"/>
    <property type="match status" value="1"/>
</dbReference>
<dbReference type="SUPFAM" id="SSF111331">
    <property type="entry name" value="NAD kinase/diacylglycerol kinase-like"/>
    <property type="match status" value="1"/>
</dbReference>
<dbReference type="InterPro" id="IPR017438">
    <property type="entry name" value="ATP-NAD_kinase_N"/>
</dbReference>
<dbReference type="GO" id="GO:0006741">
    <property type="term" value="P:NADP+ biosynthetic process"/>
    <property type="evidence" value="ECO:0007669"/>
    <property type="project" value="InterPro"/>
</dbReference>
<dbReference type="Gene3D" id="3.40.50.10330">
    <property type="entry name" value="Probable inorganic polyphosphate/atp-NAD kinase, domain 1"/>
    <property type="match status" value="1"/>
</dbReference>
<comment type="caution">
    <text evidence="1">The sequence shown here is derived from an EMBL/GenBank/DDBJ whole genome shotgun (WGS) entry which is preliminary data.</text>
</comment>
<organism evidence="1 2">
    <name type="scientific">Pyrodictium occultum</name>
    <dbReference type="NCBI Taxonomy" id="2309"/>
    <lineage>
        <taxon>Archaea</taxon>
        <taxon>Thermoproteota</taxon>
        <taxon>Thermoprotei</taxon>
        <taxon>Desulfurococcales</taxon>
        <taxon>Pyrodictiaceae</taxon>
        <taxon>Pyrodictium</taxon>
    </lineage>
</organism>
<evidence type="ECO:0000313" key="2">
    <source>
        <dbReference type="Proteomes" id="UP000053352"/>
    </source>
</evidence>
<accession>A0A0V8RWC2</accession>
<dbReference type="STRING" id="2309.CF15_05865"/>
<dbReference type="InterPro" id="IPR002504">
    <property type="entry name" value="NADK"/>
</dbReference>
<dbReference type="OrthoDB" id="56451at2157"/>
<dbReference type="AlphaFoldDB" id="A0A0V8RWC2"/>
<dbReference type="Pfam" id="PF20143">
    <property type="entry name" value="NAD_kinase_C"/>
    <property type="match status" value="1"/>
</dbReference>
<dbReference type="Pfam" id="PF01513">
    <property type="entry name" value="NAD_kinase"/>
    <property type="match status" value="1"/>
</dbReference>
<dbReference type="InterPro" id="IPR016064">
    <property type="entry name" value="NAD/diacylglycerol_kinase_sf"/>
</dbReference>
<dbReference type="InterPro" id="IPR039065">
    <property type="entry name" value="AcoX-like"/>
</dbReference>
<dbReference type="PANTHER" id="PTHR40697:SF2">
    <property type="entry name" value="ATP-NAD KINASE-RELATED"/>
    <property type="match status" value="1"/>
</dbReference>
<keyword evidence="2" id="KW-1185">Reference proteome</keyword>
<name>A0A0V8RWC2_PYROC</name>
<dbReference type="EMBL" id="LNTB01000001">
    <property type="protein sequence ID" value="KSW12274.1"/>
    <property type="molecule type" value="Genomic_DNA"/>
</dbReference>
<gene>
    <name evidence="1" type="ORF">CF15_05865</name>
</gene>
<evidence type="ECO:0000313" key="1">
    <source>
        <dbReference type="EMBL" id="KSW12274.1"/>
    </source>
</evidence>
<evidence type="ECO:0008006" key="3">
    <source>
        <dbReference type="Google" id="ProtNLM"/>
    </source>
</evidence>
<proteinExistence type="predicted"/>
<dbReference type="GO" id="GO:0003951">
    <property type="term" value="F:NAD+ kinase activity"/>
    <property type="evidence" value="ECO:0007669"/>
    <property type="project" value="InterPro"/>
</dbReference>
<reference evidence="1 2" key="1">
    <citation type="submission" date="2015-11" db="EMBL/GenBank/DDBJ databases">
        <title>Genome sequence of Pyrodictium occultum PL-19, a marine hyperthermophilic archaeon isolated from Volcano, Italy.</title>
        <authorList>
            <person name="Utturkar S."/>
            <person name="Huber H."/>
            <person name="Leptihn S."/>
            <person name="Brown S."/>
            <person name="Stetter K.O."/>
            <person name="Podar M."/>
        </authorList>
    </citation>
    <scope>NUCLEOTIDE SEQUENCE [LARGE SCALE GENOMIC DNA]</scope>
    <source>
        <strain evidence="1 2">PL-19</strain>
    </source>
</reference>
<dbReference type="Proteomes" id="UP000053352">
    <property type="component" value="Unassembled WGS sequence"/>
</dbReference>
<dbReference type="InterPro" id="IPR011386">
    <property type="entry name" value="Put_ATP-NAD_kin"/>
</dbReference>
<dbReference type="PIRSF" id="PIRSF016907">
    <property type="entry name" value="Kin_ATP-NAD"/>
    <property type="match status" value="1"/>
</dbReference>